<evidence type="ECO:0000256" key="1">
    <source>
        <dbReference type="ARBA" id="ARBA00004251"/>
    </source>
</evidence>
<dbReference type="Gene3D" id="2.60.40.10">
    <property type="entry name" value="Immunoglobulins"/>
    <property type="match status" value="1"/>
</dbReference>
<keyword evidence="2" id="KW-1003">Cell membrane</keyword>
<protein>
    <submittedName>
        <fullName evidence="15">CMRF35-like molecule 1</fullName>
    </submittedName>
</protein>
<proteinExistence type="inferred from homology"/>
<evidence type="ECO:0000256" key="10">
    <source>
        <dbReference type="ARBA" id="ARBA00023319"/>
    </source>
</evidence>
<accession>A0A9B0WUX0</accession>
<sequence>MDLYFSGCSTLQGPSAVRGPKGGSLTVQCQYGPGYQTYIKWWCQGAEWSSCKIVVKTTGSEQEVKNGHASIRDNHKNRIFTVTMENLKEDDEDTYWYGIERIGVDLGEKVKVSIDPAPTIPEETTSFPPINSHLSDSRYKTMLLSIILPLIFAVFLLLLVAASLLAWRMMKQQKKAAETSPEQDLERRVLGTTLGEEDWKGWTLEDIFYANLTLHHTATSQASSKKKVSAKFTPTAQDQEKEVEYITMAPLPKEEIFYATLSLDNSDQELTYSNIDHLNTHFPMVSHEEPTEYSIITKS</sequence>
<feature type="domain" description="Immunoglobulin V-set" evidence="13">
    <location>
        <begin position="12"/>
        <end position="113"/>
    </location>
</feature>
<dbReference type="Pfam" id="PF07686">
    <property type="entry name" value="V-set"/>
    <property type="match status" value="1"/>
</dbReference>
<dbReference type="AlphaFoldDB" id="A0A9B0WUX0"/>
<evidence type="ECO:0000256" key="8">
    <source>
        <dbReference type="ARBA" id="ARBA00023157"/>
    </source>
</evidence>
<dbReference type="RefSeq" id="XP_006869673.1">
    <property type="nucleotide sequence ID" value="XM_006869611.1"/>
</dbReference>
<keyword evidence="10" id="KW-0393">Immunoglobulin domain</keyword>
<evidence type="ECO:0000256" key="5">
    <source>
        <dbReference type="ARBA" id="ARBA00022859"/>
    </source>
</evidence>
<dbReference type="OrthoDB" id="8920197at2759"/>
<comment type="similarity">
    <text evidence="11">Belongs to the CD300 family.</text>
</comment>
<keyword evidence="7 12" id="KW-0472">Membrane</keyword>
<reference evidence="15" key="1">
    <citation type="submission" date="2025-08" db="UniProtKB">
        <authorList>
            <consortium name="RefSeq"/>
        </authorList>
    </citation>
    <scope>IDENTIFICATION</scope>
    <source>
        <tissue evidence="15">Spleen</tissue>
    </source>
</reference>
<dbReference type="CTD" id="146722"/>
<dbReference type="GO" id="GO:0002376">
    <property type="term" value="P:immune system process"/>
    <property type="evidence" value="ECO:0007669"/>
    <property type="project" value="UniProtKB-KW"/>
</dbReference>
<feature type="transmembrane region" description="Helical" evidence="12">
    <location>
        <begin position="142"/>
        <end position="167"/>
    </location>
</feature>
<evidence type="ECO:0000256" key="4">
    <source>
        <dbReference type="ARBA" id="ARBA00022729"/>
    </source>
</evidence>
<dbReference type="GO" id="GO:0005886">
    <property type="term" value="C:plasma membrane"/>
    <property type="evidence" value="ECO:0007669"/>
    <property type="project" value="UniProtKB-SubCell"/>
</dbReference>
<dbReference type="PANTHER" id="PTHR11860">
    <property type="entry name" value="POLYMERIC-IMMUNOGLOBULIN RECEPTOR"/>
    <property type="match status" value="1"/>
</dbReference>
<dbReference type="FunFam" id="2.60.40.10:FF:000370">
    <property type="entry name" value="CMRF35-like molecule 1"/>
    <property type="match status" value="1"/>
</dbReference>
<dbReference type="GO" id="GO:0004888">
    <property type="term" value="F:transmembrane signaling receptor activity"/>
    <property type="evidence" value="ECO:0007669"/>
    <property type="project" value="TreeGrafter"/>
</dbReference>
<keyword evidence="8" id="KW-1015">Disulfide bond</keyword>
<keyword evidence="6 12" id="KW-1133">Transmembrane helix</keyword>
<evidence type="ECO:0000256" key="12">
    <source>
        <dbReference type="SAM" id="Phobius"/>
    </source>
</evidence>
<keyword evidence="3 12" id="KW-0812">Transmembrane</keyword>
<keyword evidence="14" id="KW-1185">Reference proteome</keyword>
<evidence type="ECO:0000256" key="7">
    <source>
        <dbReference type="ARBA" id="ARBA00023136"/>
    </source>
</evidence>
<organism evidence="14 15">
    <name type="scientific">Chrysochloris asiatica</name>
    <name type="common">Cape golden mole</name>
    <dbReference type="NCBI Taxonomy" id="185453"/>
    <lineage>
        <taxon>Eukaryota</taxon>
        <taxon>Metazoa</taxon>
        <taxon>Chordata</taxon>
        <taxon>Craniata</taxon>
        <taxon>Vertebrata</taxon>
        <taxon>Euteleostomi</taxon>
        <taxon>Mammalia</taxon>
        <taxon>Eutheria</taxon>
        <taxon>Afrotheria</taxon>
        <taxon>Chrysochloridae</taxon>
        <taxon>Chrysochlorinae</taxon>
        <taxon>Chrysochloris</taxon>
    </lineage>
</organism>
<name>A0A9B0WUX0_CHRAS</name>
<evidence type="ECO:0000313" key="15">
    <source>
        <dbReference type="RefSeq" id="XP_006869673.1"/>
    </source>
</evidence>
<evidence type="ECO:0000259" key="13">
    <source>
        <dbReference type="Pfam" id="PF07686"/>
    </source>
</evidence>
<dbReference type="InterPro" id="IPR013783">
    <property type="entry name" value="Ig-like_fold"/>
</dbReference>
<dbReference type="PANTHER" id="PTHR11860:SF101">
    <property type="entry name" value="CMRF35-LIKE MOLECULE 1"/>
    <property type="match status" value="1"/>
</dbReference>
<keyword evidence="9" id="KW-0675">Receptor</keyword>
<dbReference type="InterPro" id="IPR050671">
    <property type="entry name" value="CD300_family_receptors"/>
</dbReference>
<evidence type="ECO:0000313" key="14">
    <source>
        <dbReference type="Proteomes" id="UP000504623"/>
    </source>
</evidence>
<dbReference type="Proteomes" id="UP000504623">
    <property type="component" value="Unplaced"/>
</dbReference>
<keyword evidence="5" id="KW-0391">Immunity</keyword>
<dbReference type="SUPFAM" id="SSF48726">
    <property type="entry name" value="Immunoglobulin"/>
    <property type="match status" value="1"/>
</dbReference>
<dbReference type="Pfam" id="PF15330">
    <property type="entry name" value="SIT"/>
    <property type="match status" value="1"/>
</dbReference>
<gene>
    <name evidence="15" type="primary">CD300LF</name>
</gene>
<evidence type="ECO:0000256" key="3">
    <source>
        <dbReference type="ARBA" id="ARBA00022692"/>
    </source>
</evidence>
<dbReference type="GeneID" id="102820811"/>
<evidence type="ECO:0000256" key="6">
    <source>
        <dbReference type="ARBA" id="ARBA00022989"/>
    </source>
</evidence>
<keyword evidence="4" id="KW-0732">Signal</keyword>
<evidence type="ECO:0000256" key="2">
    <source>
        <dbReference type="ARBA" id="ARBA00022475"/>
    </source>
</evidence>
<dbReference type="CDD" id="cd05716">
    <property type="entry name" value="IgV_pIgR_like"/>
    <property type="match status" value="1"/>
</dbReference>
<dbReference type="InterPro" id="IPR036179">
    <property type="entry name" value="Ig-like_dom_sf"/>
</dbReference>
<evidence type="ECO:0000256" key="11">
    <source>
        <dbReference type="ARBA" id="ARBA00043958"/>
    </source>
</evidence>
<dbReference type="InterPro" id="IPR013106">
    <property type="entry name" value="Ig_V-set"/>
</dbReference>
<comment type="subcellular location">
    <subcellularLocation>
        <location evidence="1">Cell membrane</location>
        <topology evidence="1">Single-pass type I membrane protein</topology>
    </subcellularLocation>
</comment>
<evidence type="ECO:0000256" key="9">
    <source>
        <dbReference type="ARBA" id="ARBA00023170"/>
    </source>
</evidence>